<feature type="region of interest" description="Disordered" evidence="2">
    <location>
        <begin position="186"/>
        <end position="306"/>
    </location>
</feature>
<dbReference type="Pfam" id="PF00169">
    <property type="entry name" value="PH"/>
    <property type="match status" value="1"/>
</dbReference>
<evidence type="ECO:0000256" key="2">
    <source>
        <dbReference type="SAM" id="MobiDB-lite"/>
    </source>
</evidence>
<reference evidence="5" key="1">
    <citation type="journal article" date="2013" name="Genetics">
        <title>The draft genome and transcriptome of Panagrellus redivivus are shaped by the harsh demands of a free-living lifestyle.</title>
        <authorList>
            <person name="Srinivasan J."/>
            <person name="Dillman A.R."/>
            <person name="Macchietto M.G."/>
            <person name="Heikkinen L."/>
            <person name="Lakso M."/>
            <person name="Fracchia K.M."/>
            <person name="Antoshechkin I."/>
            <person name="Mortazavi A."/>
            <person name="Wong G."/>
            <person name="Sternberg P.W."/>
        </authorList>
    </citation>
    <scope>NUCLEOTIDE SEQUENCE [LARGE SCALE GENOMIC DNA]</scope>
    <source>
        <strain evidence="5">MT8872</strain>
    </source>
</reference>
<dbReference type="InterPro" id="IPR001849">
    <property type="entry name" value="PH_domain"/>
</dbReference>
<dbReference type="InterPro" id="IPR023152">
    <property type="entry name" value="RasGAP_CS"/>
</dbReference>
<dbReference type="PROSITE" id="PS00509">
    <property type="entry name" value="RAS_GTPASE_ACTIV_1"/>
    <property type="match status" value="1"/>
</dbReference>
<dbReference type="InterPro" id="IPR039360">
    <property type="entry name" value="Ras_GTPase"/>
</dbReference>
<dbReference type="PROSITE" id="PS50018">
    <property type="entry name" value="RAS_GTPASE_ACTIV_2"/>
    <property type="match status" value="1"/>
</dbReference>
<feature type="compositionally biased region" description="Low complexity" evidence="2">
    <location>
        <begin position="264"/>
        <end position="288"/>
    </location>
</feature>
<accession>A0A7E4ZPS5</accession>
<reference evidence="6" key="2">
    <citation type="submission" date="2020-10" db="UniProtKB">
        <authorList>
            <consortium name="WormBaseParasite"/>
        </authorList>
    </citation>
    <scope>IDENTIFICATION</scope>
</reference>
<dbReference type="SUPFAM" id="SSF50729">
    <property type="entry name" value="PH domain-like"/>
    <property type="match status" value="1"/>
</dbReference>
<feature type="domain" description="PH" evidence="3">
    <location>
        <begin position="1105"/>
        <end position="1212"/>
    </location>
</feature>
<dbReference type="Gene3D" id="2.30.29.30">
    <property type="entry name" value="Pleckstrin-homology domain (PH domain)/Phosphotyrosine-binding domain (PTB)"/>
    <property type="match status" value="1"/>
</dbReference>
<dbReference type="SMART" id="SM00323">
    <property type="entry name" value="RasGAP"/>
    <property type="match status" value="1"/>
</dbReference>
<feature type="compositionally biased region" description="Low complexity" evidence="2">
    <location>
        <begin position="553"/>
        <end position="563"/>
    </location>
</feature>
<protein>
    <submittedName>
        <fullName evidence="6">Telo_bind domain-containing protein</fullName>
    </submittedName>
</protein>
<dbReference type="Pfam" id="PF00616">
    <property type="entry name" value="RasGAP"/>
    <property type="match status" value="1"/>
</dbReference>
<feature type="region of interest" description="Disordered" evidence="2">
    <location>
        <begin position="44"/>
        <end position="65"/>
    </location>
</feature>
<dbReference type="Proteomes" id="UP000492821">
    <property type="component" value="Unassembled WGS sequence"/>
</dbReference>
<evidence type="ECO:0000259" key="3">
    <source>
        <dbReference type="PROSITE" id="PS50003"/>
    </source>
</evidence>
<feature type="region of interest" description="Disordered" evidence="2">
    <location>
        <begin position="320"/>
        <end position="339"/>
    </location>
</feature>
<evidence type="ECO:0000313" key="6">
    <source>
        <dbReference type="WBParaSite" id="Pan_g10097.t1"/>
    </source>
</evidence>
<dbReference type="CDD" id="cd05128">
    <property type="entry name" value="RasGAP_GAP1_like"/>
    <property type="match status" value="1"/>
</dbReference>
<keyword evidence="1" id="KW-0343">GTPase activation</keyword>
<evidence type="ECO:0000259" key="4">
    <source>
        <dbReference type="PROSITE" id="PS50018"/>
    </source>
</evidence>
<feature type="compositionally biased region" description="Low complexity" evidence="2">
    <location>
        <begin position="626"/>
        <end position="644"/>
    </location>
</feature>
<evidence type="ECO:0000313" key="5">
    <source>
        <dbReference type="Proteomes" id="UP000492821"/>
    </source>
</evidence>
<dbReference type="WBParaSite" id="Pan_g10097.t1">
    <property type="protein sequence ID" value="Pan_g10097.t1"/>
    <property type="gene ID" value="Pan_g10097"/>
</dbReference>
<feature type="region of interest" description="Disordered" evidence="2">
    <location>
        <begin position="525"/>
        <end position="572"/>
    </location>
</feature>
<feature type="compositionally biased region" description="Polar residues" evidence="2">
    <location>
        <begin position="91"/>
        <end position="105"/>
    </location>
</feature>
<feature type="region of interest" description="Disordered" evidence="2">
    <location>
        <begin position="625"/>
        <end position="679"/>
    </location>
</feature>
<keyword evidence="5" id="KW-1185">Reference proteome</keyword>
<dbReference type="InterPro" id="IPR011993">
    <property type="entry name" value="PH-like_dom_sf"/>
</dbReference>
<name>A0A7E4ZPS5_PANRE</name>
<feature type="region of interest" description="Disordered" evidence="2">
    <location>
        <begin position="91"/>
        <end position="151"/>
    </location>
</feature>
<proteinExistence type="predicted"/>
<dbReference type="PROSITE" id="PS50003">
    <property type="entry name" value="PH_DOMAIN"/>
    <property type="match status" value="1"/>
</dbReference>
<dbReference type="InterPro" id="IPR001936">
    <property type="entry name" value="RasGAP_dom"/>
</dbReference>
<dbReference type="Gene3D" id="1.10.506.10">
    <property type="entry name" value="GTPase Activation - p120gap, domain 1"/>
    <property type="match status" value="2"/>
</dbReference>
<dbReference type="SMART" id="SM00233">
    <property type="entry name" value="PH"/>
    <property type="match status" value="1"/>
</dbReference>
<feature type="domain" description="Ras-GAP" evidence="4">
    <location>
        <begin position="847"/>
        <end position="1041"/>
    </location>
</feature>
<evidence type="ECO:0000256" key="1">
    <source>
        <dbReference type="ARBA" id="ARBA00022468"/>
    </source>
</evidence>
<organism evidence="5 6">
    <name type="scientific">Panagrellus redivivus</name>
    <name type="common">Microworm</name>
    <dbReference type="NCBI Taxonomy" id="6233"/>
    <lineage>
        <taxon>Eukaryota</taxon>
        <taxon>Metazoa</taxon>
        <taxon>Ecdysozoa</taxon>
        <taxon>Nematoda</taxon>
        <taxon>Chromadorea</taxon>
        <taxon>Rhabditida</taxon>
        <taxon>Tylenchina</taxon>
        <taxon>Panagrolaimomorpha</taxon>
        <taxon>Panagrolaimoidea</taxon>
        <taxon>Panagrolaimidae</taxon>
        <taxon>Panagrellus</taxon>
    </lineage>
</organism>
<feature type="region of interest" description="Disordered" evidence="2">
    <location>
        <begin position="1"/>
        <end position="24"/>
    </location>
</feature>
<dbReference type="PANTHER" id="PTHR10194:SF148">
    <property type="entry name" value="GTPASE-ACTIVATING PROTEIN"/>
    <property type="match status" value="1"/>
</dbReference>
<feature type="compositionally biased region" description="Polar residues" evidence="2">
    <location>
        <begin position="130"/>
        <end position="143"/>
    </location>
</feature>
<feature type="compositionally biased region" description="Low complexity" evidence="2">
    <location>
        <begin position="525"/>
        <end position="534"/>
    </location>
</feature>
<feature type="compositionally biased region" description="Low complexity" evidence="2">
    <location>
        <begin position="236"/>
        <end position="250"/>
    </location>
</feature>
<sequence length="1375" mass="151228">MDKSDERSTENGASTTKSADSEAKMIDDVVENLLDSVASTSDESIDANLSHHSSELHYEPELSSIPEDAAVASTSVATSDIALSSAAMVQSEESSVFPNTENSKNVHFDAPSDSLPSTSGCNVTEEAKSESNPPTSDQKLPSKTHSKPAVLPSFDSDADIAAFFDNIINSDDDDFDRQSVTLELRSEVTSSAAASSSDEGEYDPLPIDMLSLALDELDAATPKEDPLQALTIPDHSVPSTSSAPAVPIASDQSKEIDIPEHPVSQISEPSTSQPSSQTTVPTTSTAFTDDVPGPSSEYMNLPLKGKIDIPPPIIQRSLAQERPPEPTSPPPIAASSPIHKKSAPAFSYVRESPAKTSRKAPPVPPPPKISGKFEQPRIISKVTIAPLQFKPYPGKILNPESRISILVKLDDDEVLQTMAVSGCPVRIFGEKVSVEMYRNNQLIKLTVLEHLPNYQTHQIGKLRLRRKDILAKNGAELTLPVETTQQANETVTVVLGEICLSILEDYSGKEKDRITVSVLDYTVTQSTSNPSTSTSHDHHHHHHHHHHLQRRGSSASNSSQGRPSSPPSPPLAHKGQVYLAVCATAYGEAISPMSKVPLLGRRSTDAVNLSRAEMAENVRILREAQATAKSSTAGSPASAPNSSPEGKENQNSKHTASRIRKGGTATGNGSSMADFPSAPLPSPVRLNIKIYSDPSYSETSYVGFARIPLDADNFMPIEPRGFGANWYEIKSRMTISHSSTPTSAETAAITTSQYDSLDTAMPSTSTNIRSTSTTTTTMMTSTTTAMHSPGMAPTERVGDLKIQFWYSIEHILSLTHYEALYNALLESLSPDVFETSLASILQHLSIDLGHVARPLMKVYMKKGQFTEYFRLICRQYMSLGRETSTLFRNQSMTSKLMHEMMKFVGGDYLVATLKPIIDLVYAEKRRCEVDPSKLRPGDNLEENTRNLAVYAELAFFSVCESAKLCPPVLKNVFAVLREVVSEHYPDHVEISRLAVSSFIIMRFFAAAILNPTQYGLKRKAPEPDISRSLVLISKILQRLANCVVSKTPLTTKEEWLSRVLSRFIDPMHRAEMISFFDAVSIPGAASPEKSPPMQRYSSTTSQYEIVVKSGHMVERRCGSGRRKSIKDFISQKRRFVTLTPTELSWQKVKEKDASGEYEQKGTIHVSEITSVTQITDTKTSFRVATPHQEVHFQANTPIEMTDWIILLTTHQRKHLFCHNNNLISSPSSAIGNVETKLAHHIDLEKELETLHTLLIENIESFMGWKEALDAMDMNVDVSAGDKFPQIMFLNLKDPAARKAQRDRLRKTINDVLIAVQKIEEVHQQALAIAANMQNLQPLSKSDKSASNGLTDNENYLLMRSERNLKARMIPSHMAS</sequence>
<dbReference type="PANTHER" id="PTHR10194">
    <property type="entry name" value="RAS GTPASE-ACTIVATING PROTEINS"/>
    <property type="match status" value="1"/>
</dbReference>
<dbReference type="GO" id="GO:0005096">
    <property type="term" value="F:GTPase activator activity"/>
    <property type="evidence" value="ECO:0007669"/>
    <property type="project" value="UniProtKB-KW"/>
</dbReference>
<dbReference type="SUPFAM" id="SSF48350">
    <property type="entry name" value="GTPase activation domain, GAP"/>
    <property type="match status" value="1"/>
</dbReference>
<dbReference type="InterPro" id="IPR008936">
    <property type="entry name" value="Rho_GTPase_activation_prot"/>
</dbReference>
<feature type="compositionally biased region" description="Basic residues" evidence="2">
    <location>
        <begin position="537"/>
        <end position="550"/>
    </location>
</feature>
<feature type="region of interest" description="Disordered" evidence="2">
    <location>
        <begin position="345"/>
        <end position="372"/>
    </location>
</feature>